<accession>A0ABT9YKK0</accession>
<keyword evidence="2" id="KW-1185">Reference proteome</keyword>
<name>A0ABT9YKK0_9BACI</name>
<protein>
    <submittedName>
        <fullName evidence="1">Uncharacterized protein</fullName>
    </submittedName>
</protein>
<reference evidence="1 2" key="1">
    <citation type="submission" date="2023-07" db="EMBL/GenBank/DDBJ databases">
        <title>Genomic Encyclopedia of Type Strains, Phase IV (KMG-IV): sequencing the most valuable type-strain genomes for metagenomic binning, comparative biology and taxonomic classification.</title>
        <authorList>
            <person name="Goeker M."/>
        </authorList>
    </citation>
    <scope>NUCLEOTIDE SEQUENCE [LARGE SCALE GENOMIC DNA]</scope>
    <source>
        <strain evidence="1 2">DSM 19154</strain>
    </source>
</reference>
<organism evidence="1 2">
    <name type="scientific">Alkalicoccobacillus murimartini</name>
    <dbReference type="NCBI Taxonomy" id="171685"/>
    <lineage>
        <taxon>Bacteria</taxon>
        <taxon>Bacillati</taxon>
        <taxon>Bacillota</taxon>
        <taxon>Bacilli</taxon>
        <taxon>Bacillales</taxon>
        <taxon>Bacillaceae</taxon>
        <taxon>Alkalicoccobacillus</taxon>
    </lineage>
</organism>
<dbReference type="RefSeq" id="WP_306984431.1">
    <property type="nucleotide sequence ID" value="NZ_JAUSUA010000005.1"/>
</dbReference>
<evidence type="ECO:0000313" key="2">
    <source>
        <dbReference type="Proteomes" id="UP001225034"/>
    </source>
</evidence>
<comment type="caution">
    <text evidence="1">The sequence shown here is derived from an EMBL/GenBank/DDBJ whole genome shotgun (WGS) entry which is preliminary data.</text>
</comment>
<gene>
    <name evidence="1" type="ORF">J2S05_003209</name>
</gene>
<dbReference type="Proteomes" id="UP001225034">
    <property type="component" value="Unassembled WGS sequence"/>
</dbReference>
<dbReference type="EMBL" id="JAUSUA010000005">
    <property type="protein sequence ID" value="MDQ0208398.1"/>
    <property type="molecule type" value="Genomic_DNA"/>
</dbReference>
<proteinExistence type="predicted"/>
<evidence type="ECO:0000313" key="1">
    <source>
        <dbReference type="EMBL" id="MDQ0208398.1"/>
    </source>
</evidence>
<sequence length="169" mass="19994">MLFDYTAPAIGRTDKSFIIEHDQKEIGQMERYFTKQTRNPQYDVNILAKDFTSDDDYKINQTEIKLFGGTKWDIYKNGEIIGRAEYPKGFFKAHQVVVRLDNHPMLTMKVKFDRTASLLNEYEDEIGRMKRTTSFKRTYEGEVDDQYIDMPLMLFYSLLHTFWCSSHIG</sequence>